<organism evidence="14 15">
    <name type="scientific">Grylomicrobium aquisgranensis</name>
    <dbReference type="NCBI Taxonomy" id="2926318"/>
    <lineage>
        <taxon>Bacteria</taxon>
        <taxon>Bacillati</taxon>
        <taxon>Bacillota</taxon>
        <taxon>Erysipelotrichia</taxon>
        <taxon>Erysipelotrichales</taxon>
        <taxon>Erysipelotrichaceae</taxon>
        <taxon>Grylomicrobium</taxon>
    </lineage>
</organism>
<reference evidence="14 15" key="1">
    <citation type="submission" date="2022-03" db="EMBL/GenBank/DDBJ databases">
        <title>Novel taxa within the pig intestine.</title>
        <authorList>
            <person name="Wylensek D."/>
            <person name="Bishof K."/>
            <person name="Afrizal A."/>
            <person name="Clavel T."/>
        </authorList>
    </citation>
    <scope>NUCLEOTIDE SEQUENCE [LARGE SCALE GENOMIC DNA]</scope>
    <source>
        <strain evidence="14 15">CLA-KB-P133</strain>
    </source>
</reference>
<comment type="similarity">
    <text evidence="3 12">Belongs to the D-isomer specific 2-hydroxyacid dehydrogenase family.</text>
</comment>
<dbReference type="EC" id="1.1.1.399" evidence="4"/>
<dbReference type="PANTHER" id="PTHR42938:SF47">
    <property type="entry name" value="HYDROXYPYRUVATE REDUCTASE"/>
    <property type="match status" value="1"/>
</dbReference>
<evidence type="ECO:0000256" key="1">
    <source>
        <dbReference type="ARBA" id="ARBA00003800"/>
    </source>
</evidence>
<evidence type="ECO:0000313" key="14">
    <source>
        <dbReference type="EMBL" id="MDX8418524.1"/>
    </source>
</evidence>
<dbReference type="CDD" id="cd04901">
    <property type="entry name" value="ACT_3PGDH"/>
    <property type="match status" value="1"/>
</dbReference>
<keyword evidence="7 12" id="KW-0560">Oxidoreductase</keyword>
<dbReference type="EMBL" id="JALBUR010000001">
    <property type="protein sequence ID" value="MDX8418524.1"/>
    <property type="molecule type" value="Genomic_DNA"/>
</dbReference>
<dbReference type="PROSITE" id="PS00065">
    <property type="entry name" value="D_2_HYDROXYACID_DH_1"/>
    <property type="match status" value="1"/>
</dbReference>
<evidence type="ECO:0000256" key="9">
    <source>
        <dbReference type="ARBA" id="ARBA00030455"/>
    </source>
</evidence>
<dbReference type="EC" id="1.1.1.95" evidence="5"/>
<accession>A0AB35U0V8</accession>
<evidence type="ECO:0000256" key="6">
    <source>
        <dbReference type="ARBA" id="ARBA00021582"/>
    </source>
</evidence>
<dbReference type="InterPro" id="IPR054480">
    <property type="entry name" value="AHAS_small-like_ACT"/>
</dbReference>
<dbReference type="Pfam" id="PF00389">
    <property type="entry name" value="2-Hacid_dh"/>
    <property type="match status" value="1"/>
</dbReference>
<dbReference type="GO" id="GO:0004617">
    <property type="term" value="F:phosphoglycerate dehydrogenase activity"/>
    <property type="evidence" value="ECO:0007669"/>
    <property type="project" value="UniProtKB-EC"/>
</dbReference>
<dbReference type="PROSITE" id="PS00671">
    <property type="entry name" value="D_2_HYDROXYACID_DH_3"/>
    <property type="match status" value="1"/>
</dbReference>
<dbReference type="SUPFAM" id="SSF55021">
    <property type="entry name" value="ACT-like"/>
    <property type="match status" value="1"/>
</dbReference>
<evidence type="ECO:0000256" key="7">
    <source>
        <dbReference type="ARBA" id="ARBA00023002"/>
    </source>
</evidence>
<evidence type="ECO:0000256" key="4">
    <source>
        <dbReference type="ARBA" id="ARBA00013001"/>
    </source>
</evidence>
<evidence type="ECO:0000256" key="11">
    <source>
        <dbReference type="ARBA" id="ARBA00048731"/>
    </source>
</evidence>
<dbReference type="PANTHER" id="PTHR42938">
    <property type="entry name" value="FORMATE DEHYDROGENASE 1"/>
    <property type="match status" value="1"/>
</dbReference>
<comment type="catalytic activity">
    <reaction evidence="11">
        <text>(2R)-3-phosphoglycerate + NAD(+) = 3-phosphooxypyruvate + NADH + H(+)</text>
        <dbReference type="Rhea" id="RHEA:12641"/>
        <dbReference type="ChEBI" id="CHEBI:15378"/>
        <dbReference type="ChEBI" id="CHEBI:18110"/>
        <dbReference type="ChEBI" id="CHEBI:57540"/>
        <dbReference type="ChEBI" id="CHEBI:57945"/>
        <dbReference type="ChEBI" id="CHEBI:58272"/>
        <dbReference type="EC" id="1.1.1.95"/>
    </reaction>
</comment>
<dbReference type="SUPFAM" id="SSF51735">
    <property type="entry name" value="NAD(P)-binding Rossmann-fold domains"/>
    <property type="match status" value="1"/>
</dbReference>
<evidence type="ECO:0000256" key="5">
    <source>
        <dbReference type="ARBA" id="ARBA00013143"/>
    </source>
</evidence>
<dbReference type="InterPro" id="IPR045865">
    <property type="entry name" value="ACT-like_dom_sf"/>
</dbReference>
<evidence type="ECO:0000256" key="8">
    <source>
        <dbReference type="ARBA" id="ARBA00023027"/>
    </source>
</evidence>
<dbReference type="PROSITE" id="PS51671">
    <property type="entry name" value="ACT"/>
    <property type="match status" value="1"/>
</dbReference>
<dbReference type="SUPFAM" id="SSF52283">
    <property type="entry name" value="Formate/glycerate dehydrogenase catalytic domain-like"/>
    <property type="match status" value="1"/>
</dbReference>
<evidence type="ECO:0000256" key="10">
    <source>
        <dbReference type="ARBA" id="ARBA00048126"/>
    </source>
</evidence>
<proteinExistence type="inferred from homology"/>
<dbReference type="AlphaFoldDB" id="A0AB35U0V8"/>
<feature type="domain" description="ACT" evidence="13">
    <location>
        <begin position="319"/>
        <end position="387"/>
    </location>
</feature>
<gene>
    <name evidence="14" type="ORF">MOZ60_00280</name>
</gene>
<dbReference type="InterPro" id="IPR002912">
    <property type="entry name" value="ACT_dom"/>
</dbReference>
<keyword evidence="15" id="KW-1185">Reference proteome</keyword>
<dbReference type="InterPro" id="IPR029753">
    <property type="entry name" value="D-isomer_DH_CS"/>
</dbReference>
<dbReference type="InterPro" id="IPR006140">
    <property type="entry name" value="D-isomer_DH_NAD-bd"/>
</dbReference>
<dbReference type="InterPro" id="IPR006139">
    <property type="entry name" value="D-isomer_2_OHA_DH_cat_dom"/>
</dbReference>
<dbReference type="InterPro" id="IPR036291">
    <property type="entry name" value="NAD(P)-bd_dom_sf"/>
</dbReference>
<comment type="caution">
    <text evidence="14">The sequence shown here is derived from an EMBL/GenBank/DDBJ whole genome shotgun (WGS) entry which is preliminary data.</text>
</comment>
<keyword evidence="8" id="KW-0520">NAD</keyword>
<dbReference type="GO" id="GO:0051287">
    <property type="term" value="F:NAD binding"/>
    <property type="evidence" value="ECO:0007669"/>
    <property type="project" value="InterPro"/>
</dbReference>
<dbReference type="RefSeq" id="WP_277008865.1">
    <property type="nucleotide sequence ID" value="NZ_JALBUR010000001.1"/>
</dbReference>
<comment type="pathway">
    <text evidence="2">Amino-acid biosynthesis; L-serine biosynthesis; L-serine from 3-phospho-D-glycerate: step 1/3.</text>
</comment>
<dbReference type="Pfam" id="PF22629">
    <property type="entry name" value="ACT_AHAS_ss"/>
    <property type="match status" value="1"/>
</dbReference>
<dbReference type="Gene3D" id="3.30.70.260">
    <property type="match status" value="1"/>
</dbReference>
<evidence type="ECO:0000256" key="2">
    <source>
        <dbReference type="ARBA" id="ARBA00005216"/>
    </source>
</evidence>
<name>A0AB35U0V8_9FIRM</name>
<protein>
    <recommendedName>
        <fullName evidence="6">D-3-phosphoglycerate dehydrogenase</fullName>
        <ecNumber evidence="4">1.1.1.399</ecNumber>
        <ecNumber evidence="5">1.1.1.95</ecNumber>
    </recommendedName>
    <alternativeName>
        <fullName evidence="9">2-oxoglutarate reductase</fullName>
    </alternativeName>
</protein>
<evidence type="ECO:0000256" key="3">
    <source>
        <dbReference type="ARBA" id="ARBA00005854"/>
    </source>
</evidence>
<comment type="catalytic activity">
    <reaction evidence="10">
        <text>(R)-2-hydroxyglutarate + NAD(+) = 2-oxoglutarate + NADH + H(+)</text>
        <dbReference type="Rhea" id="RHEA:49612"/>
        <dbReference type="ChEBI" id="CHEBI:15378"/>
        <dbReference type="ChEBI" id="CHEBI:15801"/>
        <dbReference type="ChEBI" id="CHEBI:16810"/>
        <dbReference type="ChEBI" id="CHEBI:57540"/>
        <dbReference type="ChEBI" id="CHEBI:57945"/>
        <dbReference type="EC" id="1.1.1.399"/>
    </reaction>
</comment>
<dbReference type="CDD" id="cd12174">
    <property type="entry name" value="PGDH_like_3"/>
    <property type="match status" value="1"/>
</dbReference>
<dbReference type="Pfam" id="PF02826">
    <property type="entry name" value="2-Hacid_dh_C"/>
    <property type="match status" value="1"/>
</dbReference>
<sequence>MYKVKLLNNISPSARTILTDDRYELSETVEHPDALFVRASDLHKYPFEKNLLCIGRAGIGVNTIPLDECAEKGIVVFNTPGGNANGVKELFLFALAMASREILPAMEWVKTYDGSQGPIEQRMEKVKKQYAGPEFAGKTLGVIGAGNVGSRVANIALACNMKVYAYDPYLSADAAWAISRHVFRVSDLRDIFRYSDYITIHTPLTDETRNMIDDKAIALMKNGVRIINYARGEVVNEDAMIKGLNDGKVARYVADFPTKRLIETKNTVLTPHLGGTTFESESNCARMAAKEMDDYLTNGNIRNSVNLPDVQLERSGASRICIIHRNLPGMLANMMPLFARDGINIENMTNKSRGSYAYSVFDVNTDVPEKAIQELNALDGVIRVRVL</sequence>
<evidence type="ECO:0000259" key="13">
    <source>
        <dbReference type="PROSITE" id="PS51671"/>
    </source>
</evidence>
<dbReference type="InterPro" id="IPR029752">
    <property type="entry name" value="D-isomer_DH_CS1"/>
</dbReference>
<evidence type="ECO:0000313" key="15">
    <source>
        <dbReference type="Proteomes" id="UP001286174"/>
    </source>
</evidence>
<comment type="function">
    <text evidence="1">Catalyzes the reversible oxidation of 3-phospho-D-glycerate to 3-phosphonooxypyruvate, the first step of the phosphorylated L-serine biosynthesis pathway. Also catalyzes the reversible oxidation of 2-hydroxyglutarate to 2-oxoglutarate.</text>
</comment>
<evidence type="ECO:0000256" key="12">
    <source>
        <dbReference type="RuleBase" id="RU003719"/>
    </source>
</evidence>
<dbReference type="Proteomes" id="UP001286174">
    <property type="component" value="Unassembled WGS sequence"/>
</dbReference>
<dbReference type="Gene3D" id="3.40.50.720">
    <property type="entry name" value="NAD(P)-binding Rossmann-like Domain"/>
    <property type="match status" value="2"/>
</dbReference>